<dbReference type="Proteomes" id="UP001595444">
    <property type="component" value="Unassembled WGS sequence"/>
</dbReference>
<dbReference type="EMBL" id="JBHRSL010000002">
    <property type="protein sequence ID" value="MFC3051143.1"/>
    <property type="molecule type" value="Genomic_DNA"/>
</dbReference>
<sequence>MQIEYTNEQKALQPKLADANINPESFLATDYLNHFNEIVMLLEMIPDMPELVEDASDWQPKSYNQHFEDSGFQAKHLAIDAFNIAPESIRSAFNALCTDLNELISTTLLGLLQLNVVERGLSQAARGLVKQRVGQIQGMLLKLNQVIHGKIDEKPVIEKIVNNEKSSATENLQTQEDIDKLFD</sequence>
<name>A0ABV7D1W3_9PROT</name>
<comment type="caution">
    <text evidence="1">The sequence shown here is derived from an EMBL/GenBank/DDBJ whole genome shotgun (WGS) entry which is preliminary data.</text>
</comment>
<protein>
    <recommendedName>
        <fullName evidence="3">Chemotaxis protein CheZ</fullName>
    </recommendedName>
</protein>
<keyword evidence="2" id="KW-1185">Reference proteome</keyword>
<reference evidence="2" key="1">
    <citation type="journal article" date="2019" name="Int. J. Syst. Evol. Microbiol.">
        <title>The Global Catalogue of Microorganisms (GCM) 10K type strain sequencing project: providing services to taxonomists for standard genome sequencing and annotation.</title>
        <authorList>
            <consortium name="The Broad Institute Genomics Platform"/>
            <consortium name="The Broad Institute Genome Sequencing Center for Infectious Disease"/>
            <person name="Wu L."/>
            <person name="Ma J."/>
        </authorList>
    </citation>
    <scope>NUCLEOTIDE SEQUENCE [LARGE SCALE GENOMIC DNA]</scope>
    <source>
        <strain evidence="2">KCTC 62164</strain>
    </source>
</reference>
<dbReference type="RefSeq" id="WP_194211940.1">
    <property type="nucleotide sequence ID" value="NZ_CP061205.1"/>
</dbReference>
<proteinExistence type="predicted"/>
<organism evidence="1 2">
    <name type="scientific">Kordiimonas pumila</name>
    <dbReference type="NCBI Taxonomy" id="2161677"/>
    <lineage>
        <taxon>Bacteria</taxon>
        <taxon>Pseudomonadati</taxon>
        <taxon>Pseudomonadota</taxon>
        <taxon>Alphaproteobacteria</taxon>
        <taxon>Kordiimonadales</taxon>
        <taxon>Kordiimonadaceae</taxon>
        <taxon>Kordiimonas</taxon>
    </lineage>
</organism>
<gene>
    <name evidence="1" type="ORF">ACFOKA_04420</name>
</gene>
<evidence type="ECO:0000313" key="1">
    <source>
        <dbReference type="EMBL" id="MFC3051143.1"/>
    </source>
</evidence>
<evidence type="ECO:0000313" key="2">
    <source>
        <dbReference type="Proteomes" id="UP001595444"/>
    </source>
</evidence>
<accession>A0ABV7D1W3</accession>
<evidence type="ECO:0008006" key="3">
    <source>
        <dbReference type="Google" id="ProtNLM"/>
    </source>
</evidence>